<dbReference type="Pfam" id="PF25416">
    <property type="entry name" value="GRHL1_C"/>
    <property type="match status" value="1"/>
</dbReference>
<dbReference type="EMBL" id="CP111016">
    <property type="protein sequence ID" value="WAR06535.1"/>
    <property type="molecule type" value="Genomic_DNA"/>
</dbReference>
<reference evidence="3" key="1">
    <citation type="submission" date="2022-11" db="EMBL/GenBank/DDBJ databases">
        <title>Centuries of genome instability and evolution in soft-shell clam transmissible cancer (bioRxiv).</title>
        <authorList>
            <person name="Hart S.F.M."/>
            <person name="Yonemitsu M.A."/>
            <person name="Giersch R.M."/>
            <person name="Beal B.F."/>
            <person name="Arriagada G."/>
            <person name="Davis B.W."/>
            <person name="Ostrander E.A."/>
            <person name="Goff S.P."/>
            <person name="Metzger M.J."/>
        </authorList>
    </citation>
    <scope>NUCLEOTIDE SEQUENCE</scope>
    <source>
        <strain evidence="3">MELC-2E11</strain>
        <tissue evidence="3">Siphon/mantle</tissue>
    </source>
</reference>
<gene>
    <name evidence="3" type="ORF">MAR_021904</name>
</gene>
<evidence type="ECO:0000256" key="1">
    <source>
        <dbReference type="SAM" id="MobiDB-lite"/>
    </source>
</evidence>
<dbReference type="InterPro" id="IPR057520">
    <property type="entry name" value="GRHL1/CP2_C"/>
</dbReference>
<dbReference type="PANTHER" id="PTHR11037:SF21">
    <property type="entry name" value="GEMINI, ISOFORM C"/>
    <property type="match status" value="1"/>
</dbReference>
<accession>A0ABY7EBZ4</accession>
<dbReference type="Proteomes" id="UP001164746">
    <property type="component" value="Chromosome 5"/>
</dbReference>
<evidence type="ECO:0000313" key="4">
    <source>
        <dbReference type="Proteomes" id="UP001164746"/>
    </source>
</evidence>
<sequence length="273" mass="30947">MTDTEDIFRMLASSPRGRTANTRRTGRRWRKGPAQINTPSQKYKPPSSSSSNGGLDQWRWQGQGSPSPVERQKSEPPSPFHSEYGSAIDVPECMHVDATAKEVTAWLQANRFSNYINVFQNFAVYNAVYLEQLSYAELMQKISDLINIQTQYISEIVIQGPSNIHIILTDEVVRNFPDHSRFWLEVKQVLPDSPLMAISEYGLAHPVITLTSPDADSLVCSTRGKQRASWVPRHTPDLVLVAFQFDLSHLTRLTLAHNKLTNKMKLQQRIANI</sequence>
<dbReference type="PANTHER" id="PTHR11037">
    <property type="entry name" value="TRANSCRIPTION FACTOR CP2"/>
    <property type="match status" value="1"/>
</dbReference>
<evidence type="ECO:0000313" key="3">
    <source>
        <dbReference type="EMBL" id="WAR06535.1"/>
    </source>
</evidence>
<dbReference type="InterPro" id="IPR040167">
    <property type="entry name" value="TF_CP2-like"/>
</dbReference>
<protein>
    <submittedName>
        <fullName evidence="3">TF2L1-like protein</fullName>
    </submittedName>
</protein>
<proteinExistence type="predicted"/>
<name>A0ABY7EBZ4_MYAAR</name>
<feature type="domain" description="GRHL1/CP2 C-terminal" evidence="2">
    <location>
        <begin position="115"/>
        <end position="189"/>
    </location>
</feature>
<keyword evidence="4" id="KW-1185">Reference proteome</keyword>
<evidence type="ECO:0000259" key="2">
    <source>
        <dbReference type="Pfam" id="PF25416"/>
    </source>
</evidence>
<organism evidence="3 4">
    <name type="scientific">Mya arenaria</name>
    <name type="common">Soft-shell clam</name>
    <dbReference type="NCBI Taxonomy" id="6604"/>
    <lineage>
        <taxon>Eukaryota</taxon>
        <taxon>Metazoa</taxon>
        <taxon>Spiralia</taxon>
        <taxon>Lophotrochozoa</taxon>
        <taxon>Mollusca</taxon>
        <taxon>Bivalvia</taxon>
        <taxon>Autobranchia</taxon>
        <taxon>Heteroconchia</taxon>
        <taxon>Euheterodonta</taxon>
        <taxon>Imparidentia</taxon>
        <taxon>Neoheterodontei</taxon>
        <taxon>Myida</taxon>
        <taxon>Myoidea</taxon>
        <taxon>Myidae</taxon>
        <taxon>Mya</taxon>
    </lineage>
</organism>
<feature type="region of interest" description="Disordered" evidence="1">
    <location>
        <begin position="1"/>
        <end position="84"/>
    </location>
</feature>